<feature type="transmembrane region" description="Helical" evidence="1">
    <location>
        <begin position="87"/>
        <end position="107"/>
    </location>
</feature>
<evidence type="ECO:0000313" key="3">
    <source>
        <dbReference type="Proteomes" id="UP000095552"/>
    </source>
</evidence>
<dbReference type="EMBL" id="MDGQ01000003">
    <property type="protein sequence ID" value="OEK06678.1"/>
    <property type="molecule type" value="Genomic_DNA"/>
</dbReference>
<keyword evidence="3" id="KW-1185">Reference proteome</keyword>
<dbReference type="STRING" id="1563681.BFP71_03155"/>
<keyword evidence="1" id="KW-0812">Transmembrane</keyword>
<feature type="transmembrane region" description="Helical" evidence="1">
    <location>
        <begin position="6"/>
        <end position="26"/>
    </location>
</feature>
<organism evidence="2 3">
    <name type="scientific">Roseivirga misakiensis</name>
    <dbReference type="NCBI Taxonomy" id="1563681"/>
    <lineage>
        <taxon>Bacteria</taxon>
        <taxon>Pseudomonadati</taxon>
        <taxon>Bacteroidota</taxon>
        <taxon>Cytophagia</taxon>
        <taxon>Cytophagales</taxon>
        <taxon>Roseivirgaceae</taxon>
        <taxon>Roseivirga</taxon>
    </lineage>
</organism>
<accession>A0A1E5T5R2</accession>
<proteinExistence type="predicted"/>
<reference evidence="2 3" key="1">
    <citation type="submission" date="2016-08" db="EMBL/GenBank/DDBJ databases">
        <title>Draft genome of Fabibacter sp. strain SK-8.</title>
        <authorList>
            <person name="Wong S.-K."/>
            <person name="Hamasaki K."/>
            <person name="Yoshizawa S."/>
        </authorList>
    </citation>
    <scope>NUCLEOTIDE SEQUENCE [LARGE SCALE GENOMIC DNA]</scope>
    <source>
        <strain evidence="2 3">SK-8</strain>
    </source>
</reference>
<feature type="transmembrane region" description="Helical" evidence="1">
    <location>
        <begin position="119"/>
        <end position="141"/>
    </location>
</feature>
<protein>
    <recommendedName>
        <fullName evidence="4">DUF1761 domain-containing protein</fullName>
    </recommendedName>
</protein>
<dbReference type="OrthoDB" id="333057at2"/>
<keyword evidence="1" id="KW-0472">Membrane</keyword>
<gene>
    <name evidence="2" type="ORF">BFP71_03155</name>
</gene>
<evidence type="ECO:0008006" key="4">
    <source>
        <dbReference type="Google" id="ProtNLM"/>
    </source>
</evidence>
<name>A0A1E5T5R2_9BACT</name>
<dbReference type="Proteomes" id="UP000095552">
    <property type="component" value="Unassembled WGS sequence"/>
</dbReference>
<dbReference type="InterPro" id="IPR013879">
    <property type="entry name" value="DUF1761"/>
</dbReference>
<dbReference type="Pfam" id="PF08570">
    <property type="entry name" value="DUF1761"/>
    <property type="match status" value="1"/>
</dbReference>
<evidence type="ECO:0000313" key="2">
    <source>
        <dbReference type="EMBL" id="OEK06678.1"/>
    </source>
</evidence>
<dbReference type="AlphaFoldDB" id="A0A1E5T5R2"/>
<evidence type="ECO:0000256" key="1">
    <source>
        <dbReference type="SAM" id="Phobius"/>
    </source>
</evidence>
<keyword evidence="1" id="KW-1133">Transmembrane helix</keyword>
<feature type="transmembrane region" description="Helical" evidence="1">
    <location>
        <begin position="54"/>
        <end position="75"/>
    </location>
</feature>
<dbReference type="RefSeq" id="WP_069833990.1">
    <property type="nucleotide sequence ID" value="NZ_MDGQ01000003.1"/>
</dbReference>
<sequence length="142" mass="15292">MDFSAINWLAVAVAAIAFFALGAIWYGPIFGKAWQKGAGLTDDDIKNSNMGKTFGTAFIFALLIAVGMAIFFFGFPAEPGCEVEMTAGMGAMYGLMTGIFFLFPSIGMNYTFAKKSMSYILIDSGYHVLAYTIVGVILGAWQ</sequence>
<comment type="caution">
    <text evidence="2">The sequence shown here is derived from an EMBL/GenBank/DDBJ whole genome shotgun (WGS) entry which is preliminary data.</text>
</comment>